<dbReference type="InterPro" id="IPR047137">
    <property type="entry name" value="ORF3"/>
</dbReference>
<reference evidence="4 5" key="1">
    <citation type="submission" date="2021-05" db="EMBL/GenBank/DDBJ databases">
        <title>A Polyphasic approach of four new species of the genus Ohtaekwangia: Ohtaekwangia histidinii sp. nov., Ohtaekwangia cretensis sp. nov., Ohtaekwangia indiensis sp. nov., Ohtaekwangia reichenbachii sp. nov. from diverse environment.</title>
        <authorList>
            <person name="Octaviana S."/>
        </authorList>
    </citation>
    <scope>NUCLEOTIDE SEQUENCE [LARGE SCALE GENOMIC DNA]</scope>
    <source>
        <strain evidence="4 5">PWU37</strain>
    </source>
</reference>
<keyword evidence="5" id="KW-1185">Reference proteome</keyword>
<dbReference type="Gene3D" id="3.30.530.20">
    <property type="match status" value="1"/>
</dbReference>
<dbReference type="PANTHER" id="PTHR33824:SF7">
    <property type="entry name" value="POLYKETIDE CYCLASE_DEHYDRASE AND LIPID TRANSPORT SUPERFAMILY PROTEIN"/>
    <property type="match status" value="1"/>
</dbReference>
<dbReference type="PANTHER" id="PTHR33824">
    <property type="entry name" value="POLYKETIDE CYCLASE/DEHYDRASE AND LIPID TRANSPORT SUPERFAMILY PROTEIN"/>
    <property type="match status" value="1"/>
</dbReference>
<name>A0AAP2DCC1_9BACT</name>
<evidence type="ECO:0000313" key="4">
    <source>
        <dbReference type="EMBL" id="MBT1689203.1"/>
    </source>
</evidence>
<evidence type="ECO:0000259" key="3">
    <source>
        <dbReference type="Pfam" id="PF11127"/>
    </source>
</evidence>
<evidence type="ECO:0000313" key="5">
    <source>
        <dbReference type="Proteomes" id="UP001319180"/>
    </source>
</evidence>
<dbReference type="InterPro" id="IPR005031">
    <property type="entry name" value="COQ10_START"/>
</dbReference>
<protein>
    <submittedName>
        <fullName evidence="4">DUF2892 domain-containing protein</fullName>
    </submittedName>
</protein>
<comment type="caution">
    <text evidence="4">The sequence shown here is derived from an EMBL/GenBank/DDBJ whole genome shotgun (WGS) entry which is preliminary data.</text>
</comment>
<evidence type="ECO:0000259" key="2">
    <source>
        <dbReference type="Pfam" id="PF03364"/>
    </source>
</evidence>
<dbReference type="CDD" id="cd07817">
    <property type="entry name" value="SRPBCC_8"/>
    <property type="match status" value="1"/>
</dbReference>
<dbReference type="EMBL" id="JAHESC010000037">
    <property type="protein sequence ID" value="MBT1689203.1"/>
    <property type="molecule type" value="Genomic_DNA"/>
</dbReference>
<proteinExistence type="inferred from homology"/>
<sequence>MAQLITASSSKDITTMNLLENLQSYNPDRNVSTPERVISGIAGAWMVRSAFASGGLLKGAAGAYLLYRAISGHCPVANALTRDPELHARNVNVRTCVTVEKPRNEVYAFWRKLEQLPLFMKHLVSVQEAEDGQSQWTAKLPGVPEPVQWYASIILDEPNELLSWAALPGSQIDNAGKVEFRDAGVGRTEIRAVITYRAPMGLVGEGAARLLNPLLERIVEDDLKNFKHYIESSQMMPVD</sequence>
<dbReference type="SUPFAM" id="SSF55961">
    <property type="entry name" value="Bet v1-like"/>
    <property type="match status" value="1"/>
</dbReference>
<dbReference type="RefSeq" id="WP_254092426.1">
    <property type="nucleotide sequence ID" value="NZ_JAHESC010000037.1"/>
</dbReference>
<dbReference type="Pfam" id="PF03364">
    <property type="entry name" value="Polyketide_cyc"/>
    <property type="match status" value="1"/>
</dbReference>
<gene>
    <name evidence="4" type="ORF">KK078_21740</name>
</gene>
<evidence type="ECO:0000256" key="1">
    <source>
        <dbReference type="ARBA" id="ARBA00008918"/>
    </source>
</evidence>
<dbReference type="Pfam" id="PF11127">
    <property type="entry name" value="YgaP-like_TM"/>
    <property type="match status" value="1"/>
</dbReference>
<dbReference type="InterPro" id="IPR021309">
    <property type="entry name" value="YgaP-like_TM"/>
</dbReference>
<accession>A0AAP2DCC1</accession>
<dbReference type="Proteomes" id="UP001319180">
    <property type="component" value="Unassembled WGS sequence"/>
</dbReference>
<feature type="domain" description="Coenzyme Q-binding protein COQ10 START" evidence="2">
    <location>
        <begin position="99"/>
        <end position="217"/>
    </location>
</feature>
<dbReference type="AlphaFoldDB" id="A0AAP2DCC1"/>
<dbReference type="InterPro" id="IPR023393">
    <property type="entry name" value="START-like_dom_sf"/>
</dbReference>
<feature type="domain" description="Inner membrane protein YgaP-like transmembrane" evidence="3">
    <location>
        <begin position="29"/>
        <end position="81"/>
    </location>
</feature>
<comment type="similarity">
    <text evidence="1">Belongs to the ribosome association toxin RatA family.</text>
</comment>
<organism evidence="4 5">
    <name type="scientific">Dawidia soli</name>
    <dbReference type="NCBI Taxonomy" id="2782352"/>
    <lineage>
        <taxon>Bacteria</taxon>
        <taxon>Pseudomonadati</taxon>
        <taxon>Bacteroidota</taxon>
        <taxon>Cytophagia</taxon>
        <taxon>Cytophagales</taxon>
        <taxon>Chryseotaleaceae</taxon>
        <taxon>Dawidia</taxon>
    </lineage>
</organism>